<reference evidence="1 2" key="1">
    <citation type="journal article" date="2020" name="Biotechnol. Biofuels">
        <title>New insights from the biogas microbiome by comprehensive genome-resolved metagenomics of nearly 1600 species originating from multiple anaerobic digesters.</title>
        <authorList>
            <person name="Campanaro S."/>
            <person name="Treu L."/>
            <person name="Rodriguez-R L.M."/>
            <person name="Kovalovszki A."/>
            <person name="Ziels R.M."/>
            <person name="Maus I."/>
            <person name="Zhu X."/>
            <person name="Kougias P.G."/>
            <person name="Basile A."/>
            <person name="Luo G."/>
            <person name="Schluter A."/>
            <person name="Konstantinidis K.T."/>
            <person name="Angelidaki I."/>
        </authorList>
    </citation>
    <scope>NUCLEOTIDE SEQUENCE [LARGE SCALE GENOMIC DNA]</scope>
    <source>
        <strain evidence="1">AS15tlH2ME_198</strain>
    </source>
</reference>
<evidence type="ECO:0000313" key="1">
    <source>
        <dbReference type="EMBL" id="NLA57178.1"/>
    </source>
</evidence>
<evidence type="ECO:0000313" key="2">
    <source>
        <dbReference type="Proteomes" id="UP000557899"/>
    </source>
</evidence>
<organism evidence="1 2">
    <name type="scientific">Corynebacterium humireducens</name>
    <dbReference type="NCBI Taxonomy" id="1223514"/>
    <lineage>
        <taxon>Bacteria</taxon>
        <taxon>Bacillati</taxon>
        <taxon>Actinomycetota</taxon>
        <taxon>Actinomycetes</taxon>
        <taxon>Mycobacteriales</taxon>
        <taxon>Corynebacteriaceae</taxon>
        <taxon>Corynebacterium</taxon>
    </lineage>
</organism>
<comment type="caution">
    <text evidence="1">The sequence shown here is derived from an EMBL/GenBank/DDBJ whole genome shotgun (WGS) entry which is preliminary data.</text>
</comment>
<dbReference type="EMBL" id="JAAZHI010000254">
    <property type="protein sequence ID" value="NLA57178.1"/>
    <property type="molecule type" value="Genomic_DNA"/>
</dbReference>
<proteinExistence type="predicted"/>
<dbReference type="Proteomes" id="UP000557899">
    <property type="component" value="Unassembled WGS sequence"/>
</dbReference>
<accession>A0A7X6PQZ7</accession>
<gene>
    <name evidence="1" type="ORF">GX859_12965</name>
</gene>
<dbReference type="AlphaFoldDB" id="A0A7X6PQZ7"/>
<name>A0A7X6PQZ7_9CORY</name>
<sequence>MSRVGGPLIDIATMSSGERRRFLRTSGRIRLAKGIYIRSDDWTGLGRREQAVARIVAAAASAGTLIPAGKSAALIHGMPLAGFEDAHPLELATYGATRGGRAGKGTIYRHLSLPQAVAAENVTTGFGEVRVTGPAATGLDLARWHGLKDAVRCLDFALAEGLAEPADLRSALAAAARVHGIRHMRDAAALSTPWSGSPRESDLKVELWRAGLPAPLQQVSLYDHRGNFVARLDFFWPEIGFGVEYDGRGKFSGGYGIPAGIAAQDDLLRQHRIVNLGVLPFRVNNDNYLDGTAVPRIVSMYRRVAERGVPLDPALWRGGGPAWSAR</sequence>
<protein>
    <submittedName>
        <fullName evidence="1">Uncharacterized protein</fullName>
    </submittedName>
</protein>